<evidence type="ECO:0000313" key="2">
    <source>
        <dbReference type="Proteomes" id="UP000030533"/>
    </source>
</evidence>
<organism evidence="1 2">
    <name type="scientific">Prochlorococcus marinus str. MIT 9314</name>
    <dbReference type="NCBI Taxonomy" id="167548"/>
    <lineage>
        <taxon>Bacteria</taxon>
        <taxon>Bacillati</taxon>
        <taxon>Cyanobacteriota</taxon>
        <taxon>Cyanophyceae</taxon>
        <taxon>Synechococcales</taxon>
        <taxon>Prochlorococcaceae</taxon>
        <taxon>Prochlorococcus</taxon>
    </lineage>
</organism>
<gene>
    <name evidence="1" type="ORF">EU98_1794</name>
</gene>
<accession>A0A0A2AHI3</accession>
<protein>
    <submittedName>
        <fullName evidence="1">Uncharacterized protein</fullName>
    </submittedName>
</protein>
<name>A0A0A2AHI3_PROMR</name>
<comment type="caution">
    <text evidence="1">The sequence shown here is derived from an EMBL/GenBank/DDBJ whole genome shotgun (WGS) entry which is preliminary data.</text>
</comment>
<dbReference type="AlphaFoldDB" id="A0A0A2AHI3"/>
<evidence type="ECO:0000313" key="1">
    <source>
        <dbReference type="EMBL" id="KGG00262.1"/>
    </source>
</evidence>
<dbReference type="RefSeq" id="WP_032516425.1">
    <property type="nucleotide sequence ID" value="NZ_JNAO01000013.1"/>
</dbReference>
<proteinExistence type="predicted"/>
<dbReference type="Gene3D" id="3.40.720.10">
    <property type="entry name" value="Alkaline Phosphatase, subunit A"/>
    <property type="match status" value="1"/>
</dbReference>
<dbReference type="EMBL" id="JNAO01000013">
    <property type="protein sequence ID" value="KGG00262.1"/>
    <property type="molecule type" value="Genomic_DNA"/>
</dbReference>
<dbReference type="SUPFAM" id="SSF53649">
    <property type="entry name" value="Alkaline phosphatase-like"/>
    <property type="match status" value="1"/>
</dbReference>
<reference evidence="2" key="1">
    <citation type="journal article" date="2014" name="Sci. Data">
        <title>Genomes of diverse isolates of the marine cyanobacterium Prochlorococcus.</title>
        <authorList>
            <person name="Biller S."/>
            <person name="Berube P."/>
            <person name="Thompson J."/>
            <person name="Kelly L."/>
            <person name="Roggensack S."/>
            <person name="Awad L."/>
            <person name="Roache-Johnson K."/>
            <person name="Ding H."/>
            <person name="Giovannoni S.J."/>
            <person name="Moore L.R."/>
            <person name="Chisholm S.W."/>
        </authorList>
    </citation>
    <scope>NUCLEOTIDE SEQUENCE [LARGE SCALE GENOMIC DNA]</scope>
    <source>
        <strain evidence="2">MIT 9314</strain>
    </source>
</reference>
<dbReference type="InterPro" id="IPR017850">
    <property type="entry name" value="Alkaline_phosphatase_core_sf"/>
</dbReference>
<sequence>MKKKILLIELNEFSIDLLNKGVKVLGLKNIKKILKLNHSKTFSDDQLEGQGLDPWVQWVSVHTGKPSKVHNVLRIGDIPKLELPQVWEILASNGITTGIWGPMNASLNNRRGCKFFLPDPWAYSEIGYPDSLNSFLDLPRYYSKNYIVPSKKNLAKGFLKFILFFLRKGIFLSFLKESINASLIILKNGLSNMTLFSLFDMFNTIAFLKFKNSTSPDFSIIFLNSLAHLQHHYWSDKETNKEMEMCLRILDKIIGLLLDSLKPNESVVVVNALSQRNVFKKGIYIYRQIDSREFLNAANIKYAKFEEGMTNDCHIFFSSIDDLNHAYIVFANAKIKNKKIFYVEIDTKFKNKLFVQLNFHKKVSLNQYLSINNRSLKFFDYFTLIRERTGEHIKEGDIFSQRVLFPEKLKNHHISNYLFNHFDIKI</sequence>
<dbReference type="Proteomes" id="UP000030533">
    <property type="component" value="Unassembled WGS sequence"/>
</dbReference>